<dbReference type="CDD" id="cd00383">
    <property type="entry name" value="trans_reg_C"/>
    <property type="match status" value="1"/>
</dbReference>
<name>A0ABX0HUC1_9BURK</name>
<evidence type="ECO:0000313" key="13">
    <source>
        <dbReference type="Proteomes" id="UP000802098"/>
    </source>
</evidence>
<keyword evidence="3 8" id="KW-0597">Phosphoprotein</keyword>
<evidence type="ECO:0000256" key="7">
    <source>
        <dbReference type="ARBA" id="ARBA00023163"/>
    </source>
</evidence>
<sequence length="224" mass="24401">MRLLLVEDDRMIGESLRAALRLEGHAVDWVRDVAAARATLASERFDCVLLDLGLPPGGPPGSPPADGLDVLRELRGRADTTPVIVLTARDASGDRVRGLDAGADDYLVKPFEFDELTARIRAVTRRHGGRAAPLLTHGGVTLDPATRQVTKDGQPVLLSSREFAVLEALMQRPGAVLSRAQLEDRLYGWGDAVESNAVSVYVHQLRRKLGADFIRNMRGVGYFL</sequence>
<dbReference type="SMART" id="SM00448">
    <property type="entry name" value="REC"/>
    <property type="match status" value="1"/>
</dbReference>
<feature type="domain" description="OmpR/PhoB-type" evidence="11">
    <location>
        <begin position="132"/>
        <end position="224"/>
    </location>
</feature>
<evidence type="ECO:0000256" key="4">
    <source>
        <dbReference type="ARBA" id="ARBA00023012"/>
    </source>
</evidence>
<dbReference type="EMBL" id="JAAOCD010000001">
    <property type="protein sequence ID" value="NHK96945.1"/>
    <property type="molecule type" value="Genomic_DNA"/>
</dbReference>
<evidence type="ECO:0000256" key="9">
    <source>
        <dbReference type="PROSITE-ProRule" id="PRU01091"/>
    </source>
</evidence>
<comment type="caution">
    <text evidence="12">The sequence shown here is derived from an EMBL/GenBank/DDBJ whole genome shotgun (WGS) entry which is preliminary data.</text>
</comment>
<evidence type="ECO:0000313" key="12">
    <source>
        <dbReference type="EMBL" id="NHK96945.1"/>
    </source>
</evidence>
<protein>
    <submittedName>
        <fullName evidence="12">Response regulator transcription factor</fullName>
    </submittedName>
</protein>
<keyword evidence="6 9" id="KW-0238">DNA-binding</keyword>
<feature type="DNA-binding region" description="OmpR/PhoB-type" evidence="9">
    <location>
        <begin position="132"/>
        <end position="224"/>
    </location>
</feature>
<evidence type="ECO:0000259" key="10">
    <source>
        <dbReference type="PROSITE" id="PS50110"/>
    </source>
</evidence>
<reference evidence="12 13" key="1">
    <citation type="submission" date="2020-03" db="EMBL/GenBank/DDBJ databases">
        <title>Rubrivivax benzoatilyticus JA2 (sequenced after 10 years sub-culturing).</title>
        <authorList>
            <person name="Gupta D."/>
            <person name="Chintalapati S."/>
            <person name="Chintalapati V.R."/>
        </authorList>
    </citation>
    <scope>NUCLEOTIDE SEQUENCE [LARGE SCALE GENOMIC DNA]</scope>
    <source>
        <strain evidence="12 13">JA2-Mal</strain>
    </source>
</reference>
<comment type="subcellular location">
    <subcellularLocation>
        <location evidence="1">Cytoplasm</location>
    </subcellularLocation>
</comment>
<dbReference type="InterPro" id="IPR039420">
    <property type="entry name" value="WalR-like"/>
</dbReference>
<dbReference type="SUPFAM" id="SSF52172">
    <property type="entry name" value="CheY-like"/>
    <property type="match status" value="1"/>
</dbReference>
<dbReference type="RefSeq" id="WP_009857609.1">
    <property type="nucleotide sequence ID" value="NZ_JAAOCD010000001.1"/>
</dbReference>
<dbReference type="Proteomes" id="UP000802098">
    <property type="component" value="Unassembled WGS sequence"/>
</dbReference>
<accession>A0ABX0HUC1</accession>
<dbReference type="Pfam" id="PF00486">
    <property type="entry name" value="Trans_reg_C"/>
    <property type="match status" value="1"/>
</dbReference>
<feature type="domain" description="Response regulatory" evidence="10">
    <location>
        <begin position="2"/>
        <end position="124"/>
    </location>
</feature>
<dbReference type="InterPro" id="IPR001789">
    <property type="entry name" value="Sig_transdc_resp-reg_receiver"/>
</dbReference>
<evidence type="ECO:0000256" key="8">
    <source>
        <dbReference type="PROSITE-ProRule" id="PRU00169"/>
    </source>
</evidence>
<dbReference type="Gene3D" id="1.10.10.10">
    <property type="entry name" value="Winged helix-like DNA-binding domain superfamily/Winged helix DNA-binding domain"/>
    <property type="match status" value="1"/>
</dbReference>
<dbReference type="InterPro" id="IPR001867">
    <property type="entry name" value="OmpR/PhoB-type_DNA-bd"/>
</dbReference>
<dbReference type="Pfam" id="PF00072">
    <property type="entry name" value="Response_reg"/>
    <property type="match status" value="1"/>
</dbReference>
<keyword evidence="4" id="KW-0902">Two-component regulatory system</keyword>
<keyword evidence="7" id="KW-0804">Transcription</keyword>
<evidence type="ECO:0000256" key="1">
    <source>
        <dbReference type="ARBA" id="ARBA00004496"/>
    </source>
</evidence>
<organism evidence="12 13">
    <name type="scientific">Rubrivivax benzoatilyticus</name>
    <dbReference type="NCBI Taxonomy" id="316997"/>
    <lineage>
        <taxon>Bacteria</taxon>
        <taxon>Pseudomonadati</taxon>
        <taxon>Pseudomonadota</taxon>
        <taxon>Betaproteobacteria</taxon>
        <taxon>Burkholderiales</taxon>
        <taxon>Sphaerotilaceae</taxon>
        <taxon>Rubrivivax</taxon>
    </lineage>
</organism>
<evidence type="ECO:0000256" key="3">
    <source>
        <dbReference type="ARBA" id="ARBA00022553"/>
    </source>
</evidence>
<keyword evidence="13" id="KW-1185">Reference proteome</keyword>
<dbReference type="PANTHER" id="PTHR48111">
    <property type="entry name" value="REGULATOR OF RPOS"/>
    <property type="match status" value="1"/>
</dbReference>
<dbReference type="InterPro" id="IPR011006">
    <property type="entry name" value="CheY-like_superfamily"/>
</dbReference>
<keyword evidence="2" id="KW-0963">Cytoplasm</keyword>
<dbReference type="InterPro" id="IPR036388">
    <property type="entry name" value="WH-like_DNA-bd_sf"/>
</dbReference>
<dbReference type="Gene3D" id="6.10.250.690">
    <property type="match status" value="1"/>
</dbReference>
<dbReference type="PROSITE" id="PS50110">
    <property type="entry name" value="RESPONSE_REGULATORY"/>
    <property type="match status" value="1"/>
</dbReference>
<dbReference type="PANTHER" id="PTHR48111:SF35">
    <property type="entry name" value="TRANSCRIPTIONAL REGULATORY PROTEIN QSEB"/>
    <property type="match status" value="1"/>
</dbReference>
<dbReference type="PROSITE" id="PS51755">
    <property type="entry name" value="OMPR_PHOB"/>
    <property type="match status" value="1"/>
</dbReference>
<proteinExistence type="predicted"/>
<gene>
    <name evidence="12" type="ORF">G7087_01005</name>
</gene>
<keyword evidence="5" id="KW-0805">Transcription regulation</keyword>
<dbReference type="Gene3D" id="3.40.50.2300">
    <property type="match status" value="1"/>
</dbReference>
<evidence type="ECO:0000256" key="6">
    <source>
        <dbReference type="ARBA" id="ARBA00023125"/>
    </source>
</evidence>
<evidence type="ECO:0000259" key="11">
    <source>
        <dbReference type="PROSITE" id="PS51755"/>
    </source>
</evidence>
<evidence type="ECO:0000256" key="5">
    <source>
        <dbReference type="ARBA" id="ARBA00023015"/>
    </source>
</evidence>
<dbReference type="SMART" id="SM00862">
    <property type="entry name" value="Trans_reg_C"/>
    <property type="match status" value="1"/>
</dbReference>
<evidence type="ECO:0000256" key="2">
    <source>
        <dbReference type="ARBA" id="ARBA00022490"/>
    </source>
</evidence>
<feature type="modified residue" description="4-aspartylphosphate" evidence="8">
    <location>
        <position position="51"/>
    </location>
</feature>